<evidence type="ECO:0000313" key="5">
    <source>
        <dbReference type="Proteomes" id="UP000315648"/>
    </source>
</evidence>
<organism evidence="4 5">
    <name type="scientific">Rariglobus hedericola</name>
    <dbReference type="NCBI Taxonomy" id="2597822"/>
    <lineage>
        <taxon>Bacteria</taxon>
        <taxon>Pseudomonadati</taxon>
        <taxon>Verrucomicrobiota</taxon>
        <taxon>Opitutia</taxon>
        <taxon>Opitutales</taxon>
        <taxon>Opitutaceae</taxon>
        <taxon>Rariglobus</taxon>
    </lineage>
</organism>
<dbReference type="InterPro" id="IPR024618">
    <property type="entry name" value="DUF3857"/>
</dbReference>
<evidence type="ECO:0000256" key="1">
    <source>
        <dbReference type="SAM" id="MobiDB-lite"/>
    </source>
</evidence>
<dbReference type="Gene3D" id="3.10.620.30">
    <property type="match status" value="1"/>
</dbReference>
<keyword evidence="5" id="KW-1185">Reference proteome</keyword>
<evidence type="ECO:0000259" key="3">
    <source>
        <dbReference type="Pfam" id="PF12969"/>
    </source>
</evidence>
<dbReference type="EMBL" id="VMBG01000002">
    <property type="protein sequence ID" value="TSJ76731.1"/>
    <property type="molecule type" value="Genomic_DNA"/>
</dbReference>
<dbReference type="InterPro" id="IPR038765">
    <property type="entry name" value="Papain-like_cys_pep_sf"/>
</dbReference>
<protein>
    <submittedName>
        <fullName evidence="4">DUF3857 domain-containing protein</fullName>
    </submittedName>
</protein>
<evidence type="ECO:0000313" key="4">
    <source>
        <dbReference type="EMBL" id="TSJ76731.1"/>
    </source>
</evidence>
<dbReference type="RefSeq" id="WP_144230488.1">
    <property type="nucleotide sequence ID" value="NZ_CBCRVV010000009.1"/>
</dbReference>
<feature type="region of interest" description="Disordered" evidence="1">
    <location>
        <begin position="348"/>
        <end position="377"/>
    </location>
</feature>
<sequence length="810" mass="87995">MPVFAAPRAVIVVGLAAGETQAERLQTHAKTLREGFIARGFTPSAVTVLGTSGERLRRDAVLAALKPDAPSAADNETWIVLLGTSVARGGELSFQVSGPRLTAADLTTTVKALSGRTFVVIATPASGGFLPPLLALPNVEAVAATADSGEINETRFADAWAESLVATPKASFAELADSAAKRVETYYTSSSLAQGEHARLIDRTAGRIIEAPFSKAAAPAPTPASRPAGPTPGFSVADINIPKPEDDTEITRKPATDETRALLAEARDAAKNSAYAALYLRMDNEFEVYRDFAVRESHRHRVFLRTGESLDEFGTLNLPSSPPFYTTRLEGVRIIKPDGSQVLVNPRSYDERRIADNKEADNARTENRPTGPLAPPVLPLPEVTAGCIVEAAWTIERHGPRDTPEFSEQWFLAERYPIRLLNLRVATPNGTPWTVVAPNLPSYIQVNGTHAWTLTDLPAFDPRAGDPPSSRIAPWVGVSSLASWESFASWYQRIATGSDTTGPGIALLADEIAQAHPDRAGRLRAAYERVSALRYVAIELGVGAFRPRTPEQVWKQRYGDCKDKANLLVAVLEKLGIPAEFCLVNRFSHTFTDWPSWQFNHALARVPAAPSDGQPHDLWLDTTDRLVPFGIVAPGDLGRHALAFSRDFSKATFYEITAAQEPSSVWKELWTPGADNRATLLLGADGAADVDLRHLFLDLSPDQRARRLQSLYPTNGFTVTRIELGDPYDLAAPFVVKAEVNLLRGKLPPPLSVPGLAAFFATETISRPISWDEGRATRFVHANGTLDLPAGPISPEAYPALRARWLDFSR</sequence>
<name>A0A556QJE7_9BACT</name>
<comment type="caution">
    <text evidence="4">The sequence shown here is derived from an EMBL/GenBank/DDBJ whole genome shotgun (WGS) entry which is preliminary data.</text>
</comment>
<feature type="domain" description="DUF3857" evidence="3">
    <location>
        <begin position="295"/>
        <end position="460"/>
    </location>
</feature>
<dbReference type="InterPro" id="IPR002931">
    <property type="entry name" value="Transglutaminase-like"/>
</dbReference>
<dbReference type="AlphaFoldDB" id="A0A556QJE7"/>
<feature type="region of interest" description="Disordered" evidence="1">
    <location>
        <begin position="214"/>
        <end position="250"/>
    </location>
</feature>
<dbReference type="OrthoDB" id="9807978at2"/>
<dbReference type="Pfam" id="PF12969">
    <property type="entry name" value="DUF3857"/>
    <property type="match status" value="1"/>
</dbReference>
<gene>
    <name evidence="4" type="ORF">FPL22_11435</name>
</gene>
<reference evidence="4 5" key="1">
    <citation type="submission" date="2019-07" db="EMBL/GenBank/DDBJ databases">
        <title>Description of 53C-WASEF.</title>
        <authorList>
            <person name="Pitt A."/>
            <person name="Hahn M.W."/>
        </authorList>
    </citation>
    <scope>NUCLEOTIDE SEQUENCE [LARGE SCALE GENOMIC DNA]</scope>
    <source>
        <strain evidence="4 5">53C-WASEF</strain>
    </source>
</reference>
<feature type="compositionally biased region" description="Basic and acidic residues" evidence="1">
    <location>
        <begin position="348"/>
        <end position="367"/>
    </location>
</feature>
<proteinExistence type="predicted"/>
<dbReference type="Pfam" id="PF01841">
    <property type="entry name" value="Transglut_core"/>
    <property type="match status" value="1"/>
</dbReference>
<evidence type="ECO:0000259" key="2">
    <source>
        <dbReference type="Pfam" id="PF01841"/>
    </source>
</evidence>
<feature type="compositionally biased region" description="Low complexity" evidence="1">
    <location>
        <begin position="214"/>
        <end position="233"/>
    </location>
</feature>
<dbReference type="Proteomes" id="UP000315648">
    <property type="component" value="Unassembled WGS sequence"/>
</dbReference>
<dbReference type="Gene3D" id="2.60.40.3140">
    <property type="match status" value="1"/>
</dbReference>
<feature type="domain" description="Transglutaminase-like" evidence="2">
    <location>
        <begin position="509"/>
        <end position="586"/>
    </location>
</feature>
<accession>A0A556QJE7</accession>
<dbReference type="SUPFAM" id="SSF54001">
    <property type="entry name" value="Cysteine proteinases"/>
    <property type="match status" value="1"/>
</dbReference>